<keyword evidence="3" id="KW-1185">Reference proteome</keyword>
<evidence type="ECO:0000313" key="3">
    <source>
        <dbReference type="Proteomes" id="UP000490980"/>
    </source>
</evidence>
<dbReference type="AlphaFoldDB" id="A0A7X5UEJ3"/>
<dbReference type="RefSeq" id="WP_166952985.1">
    <property type="nucleotide sequence ID" value="NZ_JAARLZ010000019.1"/>
</dbReference>
<dbReference type="Proteomes" id="UP000490980">
    <property type="component" value="Unassembled WGS sequence"/>
</dbReference>
<dbReference type="PROSITE" id="PS51257">
    <property type="entry name" value="PROKAR_LIPOPROTEIN"/>
    <property type="match status" value="1"/>
</dbReference>
<proteinExistence type="predicted"/>
<evidence type="ECO:0000313" key="2">
    <source>
        <dbReference type="EMBL" id="NII09043.1"/>
    </source>
</evidence>
<keyword evidence="1" id="KW-0732">Signal</keyword>
<organism evidence="2 3">
    <name type="scientific">Luteibacter anthropi</name>
    <dbReference type="NCBI Taxonomy" id="564369"/>
    <lineage>
        <taxon>Bacteria</taxon>
        <taxon>Pseudomonadati</taxon>
        <taxon>Pseudomonadota</taxon>
        <taxon>Gammaproteobacteria</taxon>
        <taxon>Lysobacterales</taxon>
        <taxon>Rhodanobacteraceae</taxon>
        <taxon>Luteibacter</taxon>
    </lineage>
</organism>
<name>A0A7X5UEJ3_9GAMM</name>
<feature type="signal peptide" evidence="1">
    <location>
        <begin position="1"/>
        <end position="24"/>
    </location>
</feature>
<dbReference type="EMBL" id="JAARLZ010000019">
    <property type="protein sequence ID" value="NII09043.1"/>
    <property type="molecule type" value="Genomic_DNA"/>
</dbReference>
<reference evidence="2 3" key="1">
    <citation type="submission" date="2020-03" db="EMBL/GenBank/DDBJ databases">
        <authorList>
            <person name="Lai Q."/>
        </authorList>
    </citation>
    <scope>NUCLEOTIDE SEQUENCE [LARGE SCALE GENOMIC DNA]</scope>
    <source>
        <strain evidence="2 3">CCUG 25036</strain>
    </source>
</reference>
<evidence type="ECO:0000256" key="1">
    <source>
        <dbReference type="SAM" id="SignalP"/>
    </source>
</evidence>
<sequence>MKRTSVASAFFCAIAILVSGCTSVHPPSQVPAQTHAALPPITDGPTVARHLQKRFDEANTACGSSPPLPAVLCSGVLVRATSHSTSYHAWDPNPNNPNGGGVSFSWMRQDATFRQLARGAGNGFVLLPKFFSDTPGDGYYQMTVLCAYPMDGFTDKRHDKGCGEHWETPGKSGPCQSIGVTTGAAWKDRYVANKLGIYRCGFRLVQGTPNSADAFAQIPVAMRLIGADAFNEWNEVVIQQWPQGIATSIPIEAFFYVSGTSGLSIAKYDQKDFYNTSGRRWVPIIRVSMPTSIGARATFTYAAADQEVPYP</sequence>
<gene>
    <name evidence="2" type="ORF">HBF25_21885</name>
</gene>
<protein>
    <submittedName>
        <fullName evidence="2">HvnC protein</fullName>
    </submittedName>
</protein>
<accession>A0A7X5UEJ3</accession>
<comment type="caution">
    <text evidence="2">The sequence shown here is derived from an EMBL/GenBank/DDBJ whole genome shotgun (WGS) entry which is preliminary data.</text>
</comment>
<feature type="chain" id="PRO_5030764325" evidence="1">
    <location>
        <begin position="25"/>
        <end position="311"/>
    </location>
</feature>